<dbReference type="Gene3D" id="3.40.250.10">
    <property type="entry name" value="Rhodanese-like domain"/>
    <property type="match status" value="3"/>
</dbReference>
<dbReference type="Gene3D" id="3.90.228.10">
    <property type="match status" value="1"/>
</dbReference>
<dbReference type="InterPro" id="IPR002877">
    <property type="entry name" value="RNA_MeTrfase_FtsJ_dom"/>
</dbReference>
<protein>
    <recommendedName>
        <fullName evidence="5">Rhodanese domain-containing protein</fullName>
    </recommendedName>
</protein>
<organism evidence="6 7">
    <name type="scientific">Durusdinium trenchii</name>
    <dbReference type="NCBI Taxonomy" id="1381693"/>
    <lineage>
        <taxon>Eukaryota</taxon>
        <taxon>Sar</taxon>
        <taxon>Alveolata</taxon>
        <taxon>Dinophyceae</taxon>
        <taxon>Suessiales</taxon>
        <taxon>Symbiodiniaceae</taxon>
        <taxon>Durusdinium</taxon>
    </lineage>
</organism>
<evidence type="ECO:0000313" key="7">
    <source>
        <dbReference type="Proteomes" id="UP001642484"/>
    </source>
</evidence>
<dbReference type="SUPFAM" id="SSF52821">
    <property type="entry name" value="Rhodanese/Cell cycle control phosphatase"/>
    <property type="match status" value="2"/>
</dbReference>
<accession>A0ABP0S0N8</accession>
<feature type="domain" description="Rhodanese" evidence="5">
    <location>
        <begin position="642"/>
        <end position="764"/>
    </location>
</feature>
<feature type="region of interest" description="Disordered" evidence="4">
    <location>
        <begin position="136"/>
        <end position="158"/>
    </location>
</feature>
<dbReference type="HAMAP" id="MF_01547">
    <property type="entry name" value="RNA_methyltr_E"/>
    <property type="match status" value="1"/>
</dbReference>
<dbReference type="CDD" id="cd01448">
    <property type="entry name" value="TST_Repeat_1"/>
    <property type="match status" value="1"/>
</dbReference>
<dbReference type="PROSITE" id="PS50206">
    <property type="entry name" value="RHODANESE_3"/>
    <property type="match status" value="2"/>
</dbReference>
<keyword evidence="2" id="KW-0808">Transferase</keyword>
<name>A0ABP0S0N8_9DINO</name>
<dbReference type="EMBL" id="CAXAMN010026805">
    <property type="protein sequence ID" value="CAK9105908.1"/>
    <property type="molecule type" value="Genomic_DNA"/>
</dbReference>
<evidence type="ECO:0000313" key="6">
    <source>
        <dbReference type="EMBL" id="CAK9105908.1"/>
    </source>
</evidence>
<dbReference type="CDD" id="cd01449">
    <property type="entry name" value="TST_Repeat_2"/>
    <property type="match status" value="1"/>
</dbReference>
<feature type="region of interest" description="Disordered" evidence="4">
    <location>
        <begin position="177"/>
        <end position="202"/>
    </location>
</feature>
<dbReference type="InterPro" id="IPR001763">
    <property type="entry name" value="Rhodanese-like_dom"/>
</dbReference>
<dbReference type="PANTHER" id="PTHR10920:SF12">
    <property type="entry name" value="TRNA (CYTIDINE(32)_GUANOSINE(34)-2'-O)-METHYLTRANSFERASE-RELATED"/>
    <property type="match status" value="1"/>
</dbReference>
<dbReference type="SMART" id="SM00450">
    <property type="entry name" value="RHOD"/>
    <property type="match status" value="2"/>
</dbReference>
<comment type="caution">
    <text evidence="6">The sequence shown here is derived from an EMBL/GenBank/DDBJ whole genome shotgun (WGS) entry which is preliminary data.</text>
</comment>
<dbReference type="Pfam" id="PF01728">
    <property type="entry name" value="FtsJ"/>
    <property type="match status" value="1"/>
</dbReference>
<dbReference type="SUPFAM" id="SSF56399">
    <property type="entry name" value="ADP-ribosylation"/>
    <property type="match status" value="1"/>
</dbReference>
<dbReference type="InterPro" id="IPR050082">
    <property type="entry name" value="RNA_methyltr_RlmE"/>
</dbReference>
<dbReference type="InterPro" id="IPR015507">
    <property type="entry name" value="rRNA-MeTfrase_E"/>
</dbReference>
<dbReference type="Proteomes" id="UP001642484">
    <property type="component" value="Unassembled WGS sequence"/>
</dbReference>
<dbReference type="PANTHER" id="PTHR10920">
    <property type="entry name" value="RIBOSOMAL RNA METHYLTRANSFERASE"/>
    <property type="match status" value="1"/>
</dbReference>
<gene>
    <name evidence="6" type="ORF">CCMP2556_LOCUS49538</name>
</gene>
<evidence type="ECO:0000256" key="3">
    <source>
        <dbReference type="ARBA" id="ARBA00022691"/>
    </source>
</evidence>
<dbReference type="SUPFAM" id="SSF53335">
    <property type="entry name" value="S-adenosyl-L-methionine-dependent methyltransferases"/>
    <property type="match status" value="1"/>
</dbReference>
<evidence type="ECO:0000256" key="2">
    <source>
        <dbReference type="ARBA" id="ARBA00022679"/>
    </source>
</evidence>
<keyword evidence="1" id="KW-0489">Methyltransferase</keyword>
<feature type="compositionally biased region" description="Basic residues" evidence="4">
    <location>
        <begin position="146"/>
        <end position="158"/>
    </location>
</feature>
<evidence type="ECO:0000256" key="1">
    <source>
        <dbReference type="ARBA" id="ARBA00022603"/>
    </source>
</evidence>
<dbReference type="InterPro" id="IPR036873">
    <property type="entry name" value="Rhodanese-like_dom_sf"/>
</dbReference>
<feature type="domain" description="Rhodanese" evidence="5">
    <location>
        <begin position="521"/>
        <end position="610"/>
    </location>
</feature>
<dbReference type="InterPro" id="IPR029063">
    <property type="entry name" value="SAM-dependent_MTases_sf"/>
</dbReference>
<reference evidence="6 7" key="1">
    <citation type="submission" date="2024-02" db="EMBL/GenBank/DDBJ databases">
        <authorList>
            <person name="Chen Y."/>
            <person name="Shah S."/>
            <person name="Dougan E. K."/>
            <person name="Thang M."/>
            <person name="Chan C."/>
        </authorList>
    </citation>
    <scope>NUCLEOTIDE SEQUENCE [LARGE SCALE GENOMIC DNA]</scope>
</reference>
<dbReference type="CDD" id="cd02440">
    <property type="entry name" value="AdoMet_MTases"/>
    <property type="match status" value="1"/>
</dbReference>
<keyword evidence="3" id="KW-0949">S-adenosyl-L-methionine</keyword>
<proteinExistence type="inferred from homology"/>
<evidence type="ECO:0000256" key="4">
    <source>
        <dbReference type="SAM" id="MobiDB-lite"/>
    </source>
</evidence>
<sequence>MLCRAWCAPRLLTLRPPRSIGQPGPAGFRSCGRRALTAATAAVAARAARQHEVRAMSRMPRPGMETGLVSCEWLKAELDAPSGPLKLVEATWYMPKTVFGPPEGSEGPQGDFMKGPRLPGAGFFDIDGGFEEMPPPTRSDQFPARHGTRKRLNVPKRGKAALRASWQGQGLEVLRGRSAWKRSSTASRRRHTPRQDRARGAMRRHREIRIELMEVFSQPDEEADFELFEEDQIPQSEASALHVSFAEGGAWMKCPEGSKESEIDRLSLASTRATPREDSYTPLAPLTRWELALLRAERSARRYAAVDLVPSRRCPVATSAEPHATKESIEKLLKEFQTKVQWKSHRASPSFELLRREFLTKHGPSFCPMLQKALGEVSLWPTPLNTPVQKTFYSSCCGLDGDLIPTFHGTRACSLSSIYQNGLVVPGGKNNVKVLHGSAYGVGIYTARVGNPWLSMNYSSGWTGLLVCGVLDNHDAQTVRHAGDAVVVFDERRVAPLFVAVPSSQPMARALGIMPGQAAVVHMPVEKVPHRRFWSAGLPHMLPDEETFAAAMAALGIEPGTRVVAYDRLGVFSSPRFWYTLKVAFGHPAEVAVLDGGLPRWKELGYPLEEGLPEPSAPAKMCRWSKVPEAVWDKSQVLANIHSKQALHLDARPVGRFHGEQPEPRPKLRWGHVPGSVSLEAVALLKLPYMLNQKDLQLVVEGAGIKLEHLRGDIGPRILTSCGSGMTACILGLGLHQLGMPLSRWSVYDASWCEWGADQETPIVKRGADGAEEADKRDIYYREAKKEGFRARSAFKLLQIDDELKLLEDKTVRNVADLCAAPGGWSQVLALRLVSDERPPPRIVAVDKYEMQPIAGVVQVQGDITHESTVQQVLQHFEGERADLVVCDGAPDATGRSDFDEYVQHQLLLSELFVAEKLLKEGGVFVAKVFRGEHSGELYARLARDFQEVLCCKPRASRNSSQESFVVCRGYLAKALTVYDASAHEELCDLGPGRPVHQARFVACGGSDSLDADTNYPVASRHQVLQPVAPPIAAPYMEAIEERRRGQKRAL</sequence>
<dbReference type="Gene3D" id="3.40.50.150">
    <property type="entry name" value="Vaccinia Virus protein VP39"/>
    <property type="match status" value="1"/>
</dbReference>
<evidence type="ECO:0000259" key="5">
    <source>
        <dbReference type="PROSITE" id="PS50206"/>
    </source>
</evidence>
<keyword evidence="7" id="KW-1185">Reference proteome</keyword>